<evidence type="ECO:0000256" key="6">
    <source>
        <dbReference type="ARBA" id="ARBA00022960"/>
    </source>
</evidence>
<dbReference type="PANTHER" id="PTHR30582">
    <property type="entry name" value="L,D-TRANSPEPTIDASE"/>
    <property type="match status" value="1"/>
</dbReference>
<dbReference type="InterPro" id="IPR005490">
    <property type="entry name" value="LD_TPept_cat_dom"/>
</dbReference>
<reference evidence="11 12" key="1">
    <citation type="submission" date="2018-05" db="EMBL/GenBank/DDBJ databases">
        <title>Abyssibacter profundi OUC007T gen. nov., sp. nov, a marine bacterium isolated from seawater of the Mariana Trench.</title>
        <authorList>
            <person name="Zhou S."/>
        </authorList>
    </citation>
    <scope>NUCLEOTIDE SEQUENCE [LARGE SCALE GENOMIC DNA]</scope>
    <source>
        <strain evidence="11 12">OUC007</strain>
    </source>
</reference>
<dbReference type="CDD" id="cd16913">
    <property type="entry name" value="YkuD_like"/>
    <property type="match status" value="1"/>
</dbReference>
<keyword evidence="4" id="KW-0808">Transferase</keyword>
<dbReference type="OrthoDB" id="9787225at2"/>
<evidence type="ECO:0000256" key="2">
    <source>
        <dbReference type="ARBA" id="ARBA00005992"/>
    </source>
</evidence>
<organism evidence="11 12">
    <name type="scientific">Abyssibacter profundi</name>
    <dbReference type="NCBI Taxonomy" id="2182787"/>
    <lineage>
        <taxon>Bacteria</taxon>
        <taxon>Pseudomonadati</taxon>
        <taxon>Pseudomonadota</taxon>
        <taxon>Gammaproteobacteria</taxon>
        <taxon>Chromatiales</taxon>
        <taxon>Oceanococcaceae</taxon>
        <taxon>Abyssibacter</taxon>
    </lineage>
</organism>
<dbReference type="GO" id="GO:0071555">
    <property type="term" value="P:cell wall organization"/>
    <property type="evidence" value="ECO:0007669"/>
    <property type="project" value="UniProtKB-UniRule"/>
</dbReference>
<dbReference type="PANTHER" id="PTHR30582:SF24">
    <property type="entry name" value="L,D-TRANSPEPTIDASE ERFK_SRFK-RELATED"/>
    <property type="match status" value="1"/>
</dbReference>
<keyword evidence="6 9" id="KW-0133">Cell shape</keyword>
<dbReference type="Proteomes" id="UP000251800">
    <property type="component" value="Unassembled WGS sequence"/>
</dbReference>
<evidence type="ECO:0000256" key="7">
    <source>
        <dbReference type="ARBA" id="ARBA00022984"/>
    </source>
</evidence>
<dbReference type="SUPFAM" id="SSF141523">
    <property type="entry name" value="L,D-transpeptidase catalytic domain-like"/>
    <property type="match status" value="1"/>
</dbReference>
<dbReference type="GO" id="GO:0071972">
    <property type="term" value="F:peptidoglycan L,D-transpeptidase activity"/>
    <property type="evidence" value="ECO:0007669"/>
    <property type="project" value="TreeGrafter"/>
</dbReference>
<dbReference type="InterPro" id="IPR050979">
    <property type="entry name" value="LD-transpeptidase"/>
</dbReference>
<evidence type="ECO:0000256" key="5">
    <source>
        <dbReference type="ARBA" id="ARBA00022801"/>
    </source>
</evidence>
<dbReference type="GO" id="GO:0016757">
    <property type="term" value="F:glycosyltransferase activity"/>
    <property type="evidence" value="ECO:0007669"/>
    <property type="project" value="UniProtKB-KW"/>
</dbReference>
<keyword evidence="3" id="KW-0328">Glycosyltransferase</keyword>
<accession>A0A363UQ62</accession>
<dbReference type="InterPro" id="IPR038063">
    <property type="entry name" value="Transpep_catalytic_dom"/>
</dbReference>
<evidence type="ECO:0000256" key="9">
    <source>
        <dbReference type="PROSITE-ProRule" id="PRU01373"/>
    </source>
</evidence>
<sequence>MIAAAWLLGAAAVGFPPSIGQPVERIVTAEDTIIDMARRYRVGFTEIRQANPGIDPWLPGEGRTVILPAQHLLPRWLEPDPDAGETRILINVAEMRLYVLFADPATPERGRVVSFPISVGRQDWRTPLGTTQITQRIKDPTWTPPQSIREEAQARGETLPDVVPAGPDNPLGQHALRLALPGYLIHGTNRPAGIGMQVTHGCIRMYPADIAWLYDNVTVDTRVDLVNQPFKFRWIGETLWLEAHAAWVPGAPDQQSLEPLDAALAVALEERPGAVVDLDRVREIAASAVGMPEIVPLLAHPEQLAPAPHAPTTHTESADDPA</sequence>
<keyword evidence="12" id="KW-1185">Reference proteome</keyword>
<evidence type="ECO:0000256" key="1">
    <source>
        <dbReference type="ARBA" id="ARBA00004752"/>
    </source>
</evidence>
<comment type="caution">
    <text evidence="11">The sequence shown here is derived from an EMBL/GenBank/DDBJ whole genome shotgun (WGS) entry which is preliminary data.</text>
</comment>
<dbReference type="InterPro" id="IPR018392">
    <property type="entry name" value="LysM"/>
</dbReference>
<dbReference type="GO" id="GO:0008360">
    <property type="term" value="P:regulation of cell shape"/>
    <property type="evidence" value="ECO:0007669"/>
    <property type="project" value="UniProtKB-UniRule"/>
</dbReference>
<evidence type="ECO:0000256" key="4">
    <source>
        <dbReference type="ARBA" id="ARBA00022679"/>
    </source>
</evidence>
<dbReference type="CDD" id="cd00118">
    <property type="entry name" value="LysM"/>
    <property type="match status" value="1"/>
</dbReference>
<dbReference type="UniPathway" id="UPA00219"/>
<evidence type="ECO:0000313" key="12">
    <source>
        <dbReference type="Proteomes" id="UP000251800"/>
    </source>
</evidence>
<dbReference type="PROSITE" id="PS52029">
    <property type="entry name" value="LD_TPASE"/>
    <property type="match status" value="1"/>
</dbReference>
<dbReference type="GO" id="GO:0005576">
    <property type="term" value="C:extracellular region"/>
    <property type="evidence" value="ECO:0007669"/>
    <property type="project" value="TreeGrafter"/>
</dbReference>
<keyword evidence="7 9" id="KW-0573">Peptidoglycan synthesis</keyword>
<feature type="active site" description="Proton donor/acceptor" evidence="9">
    <location>
        <position position="186"/>
    </location>
</feature>
<protein>
    <submittedName>
        <fullName evidence="11">L,D-transpeptidase</fullName>
    </submittedName>
</protein>
<evidence type="ECO:0000313" key="11">
    <source>
        <dbReference type="EMBL" id="PWN57598.1"/>
    </source>
</evidence>
<feature type="active site" description="Nucleophile" evidence="9">
    <location>
        <position position="202"/>
    </location>
</feature>
<comment type="similarity">
    <text evidence="2">Belongs to the YkuD family.</text>
</comment>
<dbReference type="Pfam" id="PF03734">
    <property type="entry name" value="YkuD"/>
    <property type="match status" value="1"/>
</dbReference>
<dbReference type="GO" id="GO:0018104">
    <property type="term" value="P:peptidoglycan-protein cross-linking"/>
    <property type="evidence" value="ECO:0007669"/>
    <property type="project" value="TreeGrafter"/>
</dbReference>
<proteinExistence type="inferred from homology"/>
<evidence type="ECO:0000256" key="3">
    <source>
        <dbReference type="ARBA" id="ARBA00022676"/>
    </source>
</evidence>
<name>A0A363UQ62_9GAMM</name>
<dbReference type="EMBL" id="QEQK01000001">
    <property type="protein sequence ID" value="PWN57598.1"/>
    <property type="molecule type" value="Genomic_DNA"/>
</dbReference>
<keyword evidence="5" id="KW-0378">Hydrolase</keyword>
<comment type="pathway">
    <text evidence="1 9">Cell wall biogenesis; peptidoglycan biosynthesis.</text>
</comment>
<keyword evidence="8 9" id="KW-0961">Cell wall biogenesis/degradation</keyword>
<evidence type="ECO:0000259" key="10">
    <source>
        <dbReference type="PROSITE" id="PS52029"/>
    </source>
</evidence>
<feature type="domain" description="L,D-TPase catalytic" evidence="10">
    <location>
        <begin position="86"/>
        <end position="226"/>
    </location>
</feature>
<dbReference type="AlphaFoldDB" id="A0A363UQ62"/>
<dbReference type="Gene3D" id="2.40.440.10">
    <property type="entry name" value="L,D-transpeptidase catalytic domain-like"/>
    <property type="match status" value="1"/>
</dbReference>
<gene>
    <name evidence="11" type="ORF">DEH80_00190</name>
</gene>
<evidence type="ECO:0000256" key="8">
    <source>
        <dbReference type="ARBA" id="ARBA00023316"/>
    </source>
</evidence>
<dbReference type="RefSeq" id="WP_109718454.1">
    <property type="nucleotide sequence ID" value="NZ_QEQK01000001.1"/>
</dbReference>